<name>A0A179DMY1_9SPHI</name>
<keyword evidence="2" id="KW-1134">Transmembrane beta strand</keyword>
<keyword evidence="3" id="KW-0812">Transmembrane</keyword>
<reference evidence="6 7" key="1">
    <citation type="submission" date="2016-04" db="EMBL/GenBank/DDBJ databases">
        <authorList>
            <person name="Evans L.H."/>
            <person name="Alamgir A."/>
            <person name="Owens N."/>
            <person name="Weber N.D."/>
            <person name="Virtaneva K."/>
            <person name="Barbian K."/>
            <person name="Babar A."/>
            <person name="Rosenke K."/>
        </authorList>
    </citation>
    <scope>NUCLEOTIDE SEQUENCE [LARGE SCALE GENOMIC DNA]</scope>
    <source>
        <strain evidence="6 7">CCM 8644</strain>
    </source>
</reference>
<dbReference type="AlphaFoldDB" id="A0A179DMY1"/>
<keyword evidence="4" id="KW-0472">Membrane</keyword>
<comment type="caution">
    <text evidence="6">The sequence shown here is derived from an EMBL/GenBank/DDBJ whole genome shotgun (WGS) entry which is preliminary data.</text>
</comment>
<dbReference type="GO" id="GO:0015288">
    <property type="term" value="F:porin activity"/>
    <property type="evidence" value="ECO:0007669"/>
    <property type="project" value="TreeGrafter"/>
</dbReference>
<evidence type="ECO:0000256" key="2">
    <source>
        <dbReference type="ARBA" id="ARBA00022452"/>
    </source>
</evidence>
<dbReference type="GO" id="GO:1990281">
    <property type="term" value="C:efflux pump complex"/>
    <property type="evidence" value="ECO:0007669"/>
    <property type="project" value="TreeGrafter"/>
</dbReference>
<protein>
    <recommendedName>
        <fullName evidence="8">Transporter</fullName>
    </recommendedName>
</protein>
<evidence type="ECO:0008006" key="8">
    <source>
        <dbReference type="Google" id="ProtNLM"/>
    </source>
</evidence>
<evidence type="ECO:0000256" key="5">
    <source>
        <dbReference type="ARBA" id="ARBA00023237"/>
    </source>
</evidence>
<reference evidence="6 7" key="2">
    <citation type="submission" date="2016-06" db="EMBL/GenBank/DDBJ databases">
        <title>Pedobacter psychrophilus sp. nov., isolated from Antarctic fragmentary rock.</title>
        <authorList>
            <person name="Svec P."/>
        </authorList>
    </citation>
    <scope>NUCLEOTIDE SEQUENCE [LARGE SCALE GENOMIC DNA]</scope>
    <source>
        <strain evidence="6 7">CCM 8644</strain>
    </source>
</reference>
<dbReference type="PANTHER" id="PTHR30026">
    <property type="entry name" value="OUTER MEMBRANE PROTEIN TOLC"/>
    <property type="match status" value="1"/>
</dbReference>
<dbReference type="InterPro" id="IPR051906">
    <property type="entry name" value="TolC-like"/>
</dbReference>
<dbReference type="EMBL" id="LWHJ01000011">
    <property type="protein sequence ID" value="OAQ41843.1"/>
    <property type="molecule type" value="Genomic_DNA"/>
</dbReference>
<dbReference type="Gene3D" id="1.20.1600.10">
    <property type="entry name" value="Outer membrane efflux proteins (OEP)"/>
    <property type="match status" value="1"/>
</dbReference>
<dbReference type="Proteomes" id="UP000078459">
    <property type="component" value="Unassembled WGS sequence"/>
</dbReference>
<keyword evidence="7" id="KW-1185">Reference proteome</keyword>
<organism evidence="6 7">
    <name type="scientific">Pedobacter psychrophilus</name>
    <dbReference type="NCBI Taxonomy" id="1826909"/>
    <lineage>
        <taxon>Bacteria</taxon>
        <taxon>Pseudomonadati</taxon>
        <taxon>Bacteroidota</taxon>
        <taxon>Sphingobacteriia</taxon>
        <taxon>Sphingobacteriales</taxon>
        <taxon>Sphingobacteriaceae</taxon>
        <taxon>Pedobacter</taxon>
    </lineage>
</organism>
<evidence type="ECO:0000256" key="3">
    <source>
        <dbReference type="ARBA" id="ARBA00022692"/>
    </source>
</evidence>
<comment type="subcellular location">
    <subcellularLocation>
        <location evidence="1">Cell outer membrane</location>
    </subcellularLocation>
</comment>
<dbReference type="STRING" id="1826909.A5893_01625"/>
<dbReference type="PANTHER" id="PTHR30026:SF20">
    <property type="entry name" value="OUTER MEMBRANE PROTEIN TOLC"/>
    <property type="match status" value="1"/>
</dbReference>
<dbReference type="SUPFAM" id="SSF56954">
    <property type="entry name" value="Outer membrane efflux proteins (OEP)"/>
    <property type="match status" value="1"/>
</dbReference>
<sequence>MIFVSIANAQSLQDTLTYTNFLSIVKQFHPVVQQANLLNNLARAKRTKALGGFDPKFEAGFDQKYFDGTEYYTFLTPQLKLPLWYGIELKGSYSQAEGAYINPENKIPTEGLGFAGISFELGKGLLMDERRAAIQQAAIFTQSTTNEQIRILNDLFLDAGSQYIDWQNKYKIIKVYEDALELAKVRFEAVKIGYQNGDKPAIDTVEAILIVKQRETSLQQANLEWQSSKFMLSNYLWLANNQAVDPNKLTILPQDTLVFPVVINNAIENNPKFLSYDFKLRDLNVERRLKAEELKPQLNLQLGVLNQGTSLLRNINSNYWQNNNKVNIGFSFPLTFAKARGDLAETKIKIRQTELERDFFGIELQNKIRQNNFEILTLQNQLIILNQTYLSSLQLLRGEELKFKLGESSLFLINSRESKLIEVKEKTLNTELKLEKSKIKSLWLSGTLHQNI</sequence>
<dbReference type="GO" id="GO:0009279">
    <property type="term" value="C:cell outer membrane"/>
    <property type="evidence" value="ECO:0007669"/>
    <property type="project" value="UniProtKB-SubCell"/>
</dbReference>
<dbReference type="GO" id="GO:0015562">
    <property type="term" value="F:efflux transmembrane transporter activity"/>
    <property type="evidence" value="ECO:0007669"/>
    <property type="project" value="InterPro"/>
</dbReference>
<keyword evidence="5" id="KW-0998">Cell outer membrane</keyword>
<accession>A0A179DMY1</accession>
<proteinExistence type="predicted"/>
<evidence type="ECO:0000313" key="6">
    <source>
        <dbReference type="EMBL" id="OAQ41843.1"/>
    </source>
</evidence>
<evidence type="ECO:0000256" key="1">
    <source>
        <dbReference type="ARBA" id="ARBA00004442"/>
    </source>
</evidence>
<evidence type="ECO:0000256" key="4">
    <source>
        <dbReference type="ARBA" id="ARBA00023136"/>
    </source>
</evidence>
<evidence type="ECO:0000313" key="7">
    <source>
        <dbReference type="Proteomes" id="UP000078459"/>
    </source>
</evidence>
<gene>
    <name evidence="6" type="ORF">A5893_01625</name>
</gene>